<feature type="compositionally biased region" description="Basic and acidic residues" evidence="5">
    <location>
        <begin position="243"/>
        <end position="255"/>
    </location>
</feature>
<comment type="subcellular location">
    <subcellularLocation>
        <location evidence="1">Nucleus</location>
    </subcellularLocation>
</comment>
<dbReference type="Gene3D" id="2.130.10.10">
    <property type="entry name" value="YVTN repeat-like/Quinoprotein amine dehydrogenase"/>
    <property type="match status" value="1"/>
</dbReference>
<dbReference type="PROSITE" id="PS50157">
    <property type="entry name" value="ZINC_FINGER_C2H2_2"/>
    <property type="match status" value="1"/>
</dbReference>
<evidence type="ECO:0000256" key="5">
    <source>
        <dbReference type="SAM" id="MobiDB-lite"/>
    </source>
</evidence>
<feature type="compositionally biased region" description="Polar residues" evidence="5">
    <location>
        <begin position="68"/>
        <end position="78"/>
    </location>
</feature>
<feature type="compositionally biased region" description="Acidic residues" evidence="5">
    <location>
        <begin position="524"/>
        <end position="551"/>
    </location>
</feature>
<accession>A0A7J7J0H7</accession>
<sequence>MLLVGTADEVGIMPLKRKQSKSKQVSDSLKEPAGSLSSFHIPKKPKKSKTVNEDTYDVSTDDDKPLSQCIQTESQINTKTEKLLSSEVQSRRSNKKSNESPPADDANDLPPKDGSSKAKSKDRTSRRSKAPEDEVLKNTDSSLFNKTAQFCNMLLPQLPIRNNEGEDPLRNSDVDDTCQTEESPNRTKEKSTKSNTKKEKLHELKDRPSKKRGRKSIHVKSESDDEEPEKSNNVSKGKRKAGEKKFSTSKNEKDGKEENKILQCKHCDFTEENFTKMKFHYASAHILLYSKSTPEGTDDLKSLKKVSTLLGGKLTCSNCKKAIRTPAYYKQHVQLCKSDRDAKVRCELCLKNVSAFWKHLHDVSCKKRLEMLEAQQTEEKEKPKEQKSSSSTSRKRKAAAKARRVIKDLTGEKEEVNLKDMYSTPQMTVPSEEVVEQWTRDAEKGEVLYCTHEGCDVHLKDITDITQHYWTCTHNGLNSHTWNCKRCPEKFSCENEALSHVKSHKEKKRRRRNEDEEYRSDGQLESDDDMSSGDPTEDEDGSVSETDEEEDTTGRRKHSGRECKGNPYLSYDFPYTFPKYNVCKSRHMSEKLTLPKLLPTKECLSYKKVEAQEITHTSPSFTLNSSAEVQSLKFCEVTSHDDGFLSYIGKPVKMISWCPLPSSSKDLFNDEFFAVVLDSEGAEANSTQPSSCPPSSLSIWKVQNLNESKKQIKVDLSMNLIHSYGRINQMRWAYDGGFIPSPQGQMGRLGLLALACSDGSVHVASVPVMAPKKLSDGVADYSLVQSLNLSVNGNTDECTSVDWQRQDTKMVVAGFADGSVAIWYVGGEVSSYTLQPIKVFKTPDSIVTAVRWCPFLPDLFATFCHGWYVWDIKDLSSPYFTPKTMDCSIDLHTKAVWPTLYHVVISCTDPSFGCPPLTLSTLGYELIQANQKAPIMGLVCSLDLDLCDCSNTLVVCDSSGTVGMHNPIVPKYIKKADRELTHHMALSSKSSTLDDTGKLWDFQYMNKTTI</sequence>
<keyword evidence="8" id="KW-1185">Reference proteome</keyword>
<feature type="region of interest" description="Disordered" evidence="5">
    <location>
        <begin position="1"/>
        <end position="144"/>
    </location>
</feature>
<feature type="compositionally biased region" description="Basic and acidic residues" evidence="5">
    <location>
        <begin position="375"/>
        <end position="387"/>
    </location>
</feature>
<feature type="compositionally biased region" description="Basic residues" evidence="5">
    <location>
        <begin position="393"/>
        <end position="404"/>
    </location>
</feature>
<keyword evidence="3" id="KW-0539">Nucleus</keyword>
<dbReference type="InterPro" id="IPR052416">
    <property type="entry name" value="GTF3C_component"/>
</dbReference>
<keyword evidence="4" id="KW-0862">Zinc</keyword>
<dbReference type="SMART" id="SM00320">
    <property type="entry name" value="WD40"/>
    <property type="match status" value="3"/>
</dbReference>
<dbReference type="GO" id="GO:0008270">
    <property type="term" value="F:zinc ion binding"/>
    <property type="evidence" value="ECO:0007669"/>
    <property type="project" value="UniProtKB-KW"/>
</dbReference>
<reference evidence="7" key="1">
    <citation type="submission" date="2020-06" db="EMBL/GenBank/DDBJ databases">
        <title>Draft genome of Bugula neritina, a colonial animal packing powerful symbionts and potential medicines.</title>
        <authorList>
            <person name="Rayko M."/>
        </authorList>
    </citation>
    <scope>NUCLEOTIDE SEQUENCE [LARGE SCALE GENOMIC DNA]</scope>
    <source>
        <strain evidence="7">Kwan_BN1</strain>
    </source>
</reference>
<proteinExistence type="predicted"/>
<evidence type="ECO:0000256" key="1">
    <source>
        <dbReference type="ARBA" id="ARBA00004123"/>
    </source>
</evidence>
<dbReference type="GO" id="GO:0005634">
    <property type="term" value="C:nucleus"/>
    <property type="evidence" value="ECO:0007669"/>
    <property type="project" value="UniProtKB-SubCell"/>
</dbReference>
<dbReference type="InterPro" id="IPR036322">
    <property type="entry name" value="WD40_repeat_dom_sf"/>
</dbReference>
<feature type="compositionally biased region" description="Basic residues" evidence="5">
    <location>
        <begin position="208"/>
        <end position="218"/>
    </location>
</feature>
<feature type="region of interest" description="Disordered" evidence="5">
    <location>
        <begin position="159"/>
        <end position="255"/>
    </location>
</feature>
<feature type="region of interest" description="Disordered" evidence="5">
    <location>
        <begin position="375"/>
        <end position="404"/>
    </location>
</feature>
<feature type="compositionally biased region" description="Basic and acidic residues" evidence="5">
    <location>
        <begin position="163"/>
        <end position="173"/>
    </location>
</feature>
<organism evidence="7 8">
    <name type="scientific">Bugula neritina</name>
    <name type="common">Brown bryozoan</name>
    <name type="synonym">Sertularia neritina</name>
    <dbReference type="NCBI Taxonomy" id="10212"/>
    <lineage>
        <taxon>Eukaryota</taxon>
        <taxon>Metazoa</taxon>
        <taxon>Spiralia</taxon>
        <taxon>Lophotrochozoa</taxon>
        <taxon>Bryozoa</taxon>
        <taxon>Gymnolaemata</taxon>
        <taxon>Cheilostomatida</taxon>
        <taxon>Flustrina</taxon>
        <taxon>Buguloidea</taxon>
        <taxon>Bugulidae</taxon>
        <taxon>Bugula</taxon>
    </lineage>
</organism>
<dbReference type="GO" id="GO:0000127">
    <property type="term" value="C:transcription factor TFIIIC complex"/>
    <property type="evidence" value="ECO:0007669"/>
    <property type="project" value="TreeGrafter"/>
</dbReference>
<keyword evidence="4" id="KW-0479">Metal-binding</keyword>
<feature type="compositionally biased region" description="Basic and acidic residues" evidence="5">
    <location>
        <begin position="183"/>
        <end position="207"/>
    </location>
</feature>
<feature type="region of interest" description="Disordered" evidence="5">
    <location>
        <begin position="502"/>
        <end position="561"/>
    </location>
</feature>
<dbReference type="SMART" id="SM00355">
    <property type="entry name" value="ZnF_C2H2"/>
    <property type="match status" value="4"/>
</dbReference>
<evidence type="ECO:0000313" key="7">
    <source>
        <dbReference type="EMBL" id="KAF6019585.1"/>
    </source>
</evidence>
<dbReference type="PANTHER" id="PTHR15052:SF2">
    <property type="entry name" value="GENERAL TRANSCRIPTION FACTOR 3C POLYPEPTIDE 2"/>
    <property type="match status" value="1"/>
</dbReference>
<evidence type="ECO:0000313" key="8">
    <source>
        <dbReference type="Proteomes" id="UP000593567"/>
    </source>
</evidence>
<comment type="caution">
    <text evidence="7">The sequence shown here is derived from an EMBL/GenBank/DDBJ whole genome shotgun (WGS) entry which is preliminary data.</text>
</comment>
<evidence type="ECO:0000256" key="2">
    <source>
        <dbReference type="ARBA" id="ARBA00023163"/>
    </source>
</evidence>
<dbReference type="AlphaFoldDB" id="A0A7J7J0H7"/>
<dbReference type="InterPro" id="IPR013087">
    <property type="entry name" value="Znf_C2H2_type"/>
</dbReference>
<dbReference type="EMBL" id="VXIV02003219">
    <property type="protein sequence ID" value="KAF6019585.1"/>
    <property type="molecule type" value="Genomic_DNA"/>
</dbReference>
<evidence type="ECO:0000256" key="4">
    <source>
        <dbReference type="PROSITE-ProRule" id="PRU00042"/>
    </source>
</evidence>
<evidence type="ECO:0000259" key="6">
    <source>
        <dbReference type="PROSITE" id="PS50157"/>
    </source>
</evidence>
<feature type="compositionally biased region" description="Basic residues" evidence="5">
    <location>
        <begin position="502"/>
        <end position="511"/>
    </location>
</feature>
<keyword evidence="2" id="KW-0804">Transcription</keyword>
<dbReference type="InterPro" id="IPR001680">
    <property type="entry name" value="WD40_rpt"/>
</dbReference>
<protein>
    <submittedName>
        <fullName evidence="7">GTF3C2</fullName>
    </submittedName>
</protein>
<dbReference type="Proteomes" id="UP000593567">
    <property type="component" value="Unassembled WGS sequence"/>
</dbReference>
<name>A0A7J7J0H7_BUGNE</name>
<keyword evidence="4" id="KW-0863">Zinc-finger</keyword>
<dbReference type="GO" id="GO:0006383">
    <property type="term" value="P:transcription by RNA polymerase III"/>
    <property type="evidence" value="ECO:0007669"/>
    <property type="project" value="TreeGrafter"/>
</dbReference>
<evidence type="ECO:0000256" key="3">
    <source>
        <dbReference type="ARBA" id="ARBA00023242"/>
    </source>
</evidence>
<dbReference type="OrthoDB" id="4703at2759"/>
<feature type="compositionally biased region" description="Basic and acidic residues" evidence="5">
    <location>
        <begin position="110"/>
        <end position="137"/>
    </location>
</feature>
<dbReference type="InterPro" id="IPR015943">
    <property type="entry name" value="WD40/YVTN_repeat-like_dom_sf"/>
</dbReference>
<dbReference type="PANTHER" id="PTHR15052">
    <property type="entry name" value="RNA POLYMERASE III TRANSCRIPTION INITIATION FACTOR COMPLEX SUBUNIT"/>
    <property type="match status" value="1"/>
</dbReference>
<feature type="domain" description="C2H2-type" evidence="6">
    <location>
        <begin position="482"/>
        <end position="509"/>
    </location>
</feature>
<dbReference type="PROSITE" id="PS00028">
    <property type="entry name" value="ZINC_FINGER_C2H2_1"/>
    <property type="match status" value="1"/>
</dbReference>
<gene>
    <name evidence="7" type="ORF">EB796_022111</name>
</gene>
<dbReference type="SUPFAM" id="SSF50978">
    <property type="entry name" value="WD40 repeat-like"/>
    <property type="match status" value="1"/>
</dbReference>